<evidence type="ECO:0000256" key="2">
    <source>
        <dbReference type="ARBA" id="ARBA00008685"/>
    </source>
</evidence>
<dbReference type="InterPro" id="IPR019594">
    <property type="entry name" value="Glu/Gly-bd"/>
</dbReference>
<keyword evidence="12" id="KW-1071">Ligand-gated ion channel</keyword>
<keyword evidence="13" id="KW-0407">Ion channel</keyword>
<evidence type="ECO:0000313" key="18">
    <source>
        <dbReference type="EMBL" id="RXH91331.1"/>
    </source>
</evidence>
<keyword evidence="9 15" id="KW-0472">Membrane</keyword>
<evidence type="ECO:0000256" key="7">
    <source>
        <dbReference type="ARBA" id="ARBA00022989"/>
    </source>
</evidence>
<evidence type="ECO:0000256" key="12">
    <source>
        <dbReference type="ARBA" id="ARBA00023286"/>
    </source>
</evidence>
<evidence type="ECO:0000256" key="11">
    <source>
        <dbReference type="ARBA" id="ARBA00023180"/>
    </source>
</evidence>
<comment type="similarity">
    <text evidence="2">Belongs to the glutamate-gated ion channel (TC 1.A.10.1) family.</text>
</comment>
<comment type="caution">
    <text evidence="18">The sequence shown here is derived from an EMBL/GenBank/DDBJ whole genome shotgun (WGS) entry which is preliminary data.</text>
</comment>
<feature type="transmembrane region" description="Helical" evidence="15">
    <location>
        <begin position="734"/>
        <end position="753"/>
    </location>
</feature>
<organism evidence="18 19">
    <name type="scientific">Malus domestica</name>
    <name type="common">Apple</name>
    <name type="synonym">Pyrus malus</name>
    <dbReference type="NCBI Taxonomy" id="3750"/>
    <lineage>
        <taxon>Eukaryota</taxon>
        <taxon>Viridiplantae</taxon>
        <taxon>Streptophyta</taxon>
        <taxon>Embryophyta</taxon>
        <taxon>Tracheophyta</taxon>
        <taxon>Spermatophyta</taxon>
        <taxon>Magnoliopsida</taxon>
        <taxon>eudicotyledons</taxon>
        <taxon>Gunneridae</taxon>
        <taxon>Pentapetalae</taxon>
        <taxon>rosids</taxon>
        <taxon>fabids</taxon>
        <taxon>Rosales</taxon>
        <taxon>Rosaceae</taxon>
        <taxon>Amygdaloideae</taxon>
        <taxon>Maleae</taxon>
        <taxon>Malus</taxon>
    </lineage>
</organism>
<dbReference type="CDD" id="cd19990">
    <property type="entry name" value="PBP1_GABAb_receptor_plant"/>
    <property type="match status" value="1"/>
</dbReference>
<evidence type="ECO:0000256" key="5">
    <source>
        <dbReference type="ARBA" id="ARBA00022692"/>
    </source>
</evidence>
<feature type="signal peptide" evidence="16">
    <location>
        <begin position="1"/>
        <end position="26"/>
    </location>
</feature>
<feature type="transmembrane region" description="Helical" evidence="15">
    <location>
        <begin position="67"/>
        <end position="90"/>
    </location>
</feature>
<accession>A0A498JD66</accession>
<protein>
    <recommendedName>
        <fullName evidence="17">Ionotropic glutamate receptor C-terminal domain-containing protein</fullName>
    </recommendedName>
</protein>
<evidence type="ECO:0000256" key="3">
    <source>
        <dbReference type="ARBA" id="ARBA00011095"/>
    </source>
</evidence>
<dbReference type="InterPro" id="IPR001320">
    <property type="entry name" value="Iontro_rcpt_C"/>
</dbReference>
<comment type="function">
    <text evidence="14">Glutamate-gated receptor that probably acts as a non-selective cation channel. May be involved in light-signal transduction and calcium homeostasis via the regulation of calcium influx into cells.</text>
</comment>
<feature type="chain" id="PRO_5019761652" description="Ionotropic glutamate receptor C-terminal domain-containing protein" evidence="16">
    <location>
        <begin position="27"/>
        <end position="1057"/>
    </location>
</feature>
<evidence type="ECO:0000256" key="8">
    <source>
        <dbReference type="ARBA" id="ARBA00023065"/>
    </source>
</evidence>
<dbReference type="AlphaFoldDB" id="A0A498JD66"/>
<dbReference type="SUPFAM" id="SSF53822">
    <property type="entry name" value="Periplasmic binding protein-like I"/>
    <property type="match status" value="1"/>
</dbReference>
<keyword evidence="10" id="KW-0675">Receptor</keyword>
<dbReference type="SUPFAM" id="SSF53850">
    <property type="entry name" value="Periplasmic binding protein-like II"/>
    <property type="match status" value="1"/>
</dbReference>
<dbReference type="Pfam" id="PF10613">
    <property type="entry name" value="Lig_chan-Glu_bd"/>
    <property type="match status" value="1"/>
</dbReference>
<evidence type="ECO:0000256" key="13">
    <source>
        <dbReference type="ARBA" id="ARBA00023303"/>
    </source>
</evidence>
<evidence type="ECO:0000256" key="4">
    <source>
        <dbReference type="ARBA" id="ARBA00022448"/>
    </source>
</evidence>
<keyword evidence="4" id="KW-0813">Transport</keyword>
<feature type="transmembrane region" description="Helical" evidence="15">
    <location>
        <begin position="36"/>
        <end position="55"/>
    </location>
</feature>
<keyword evidence="19" id="KW-1185">Reference proteome</keyword>
<feature type="transmembrane region" description="Helical" evidence="15">
    <location>
        <begin position="675"/>
        <end position="695"/>
    </location>
</feature>
<dbReference type="InterPro" id="IPR028082">
    <property type="entry name" value="Peripla_BP_I"/>
</dbReference>
<evidence type="ECO:0000259" key="17">
    <source>
        <dbReference type="SMART" id="SM00079"/>
    </source>
</evidence>
<reference evidence="18 19" key="1">
    <citation type="submission" date="2018-10" db="EMBL/GenBank/DDBJ databases">
        <title>A high-quality apple genome assembly.</title>
        <authorList>
            <person name="Hu J."/>
        </authorList>
    </citation>
    <scope>NUCLEOTIDE SEQUENCE [LARGE SCALE GENOMIC DNA]</scope>
    <source>
        <strain evidence="19">cv. HFTH1</strain>
        <tissue evidence="18">Young leaf</tissue>
    </source>
</reference>
<dbReference type="GO" id="GO:0015276">
    <property type="term" value="F:ligand-gated monoatomic ion channel activity"/>
    <property type="evidence" value="ECO:0007669"/>
    <property type="project" value="InterPro"/>
</dbReference>
<dbReference type="PANTHER" id="PTHR34836:SF1">
    <property type="entry name" value="OS09G0428600 PROTEIN"/>
    <property type="match status" value="1"/>
</dbReference>
<proteinExistence type="inferred from homology"/>
<dbReference type="CDD" id="cd13686">
    <property type="entry name" value="GluR_Plant"/>
    <property type="match status" value="1"/>
</dbReference>
<dbReference type="InterPro" id="IPR044440">
    <property type="entry name" value="GABAb_receptor_plant_PBP1"/>
</dbReference>
<dbReference type="InterPro" id="IPR017103">
    <property type="entry name" value="Iontropic_Glu_rcpt_pln"/>
</dbReference>
<dbReference type="EMBL" id="RDQH01000334">
    <property type="protein sequence ID" value="RXH91331.1"/>
    <property type="molecule type" value="Genomic_DNA"/>
</dbReference>
<comment type="subcellular location">
    <subcellularLocation>
        <location evidence="1">Membrane</location>
        <topology evidence="1">Multi-pass membrane protein</topology>
    </subcellularLocation>
</comment>
<evidence type="ECO:0000256" key="1">
    <source>
        <dbReference type="ARBA" id="ARBA00004141"/>
    </source>
</evidence>
<comment type="subunit">
    <text evidence="3">May form heteromers.</text>
</comment>
<evidence type="ECO:0000256" key="15">
    <source>
        <dbReference type="SAM" id="Phobius"/>
    </source>
</evidence>
<dbReference type="PIRSF" id="PIRSF037090">
    <property type="entry name" value="Iontro_Glu-like_rcpt_pln"/>
    <property type="match status" value="1"/>
</dbReference>
<evidence type="ECO:0000256" key="9">
    <source>
        <dbReference type="ARBA" id="ARBA00023136"/>
    </source>
</evidence>
<dbReference type="FunFam" id="1.10.287.70:FF:000037">
    <property type="entry name" value="Glutamate receptor"/>
    <property type="match status" value="1"/>
</dbReference>
<dbReference type="Gene3D" id="3.40.50.2300">
    <property type="match status" value="2"/>
</dbReference>
<evidence type="ECO:0000256" key="16">
    <source>
        <dbReference type="SAM" id="SignalP"/>
    </source>
</evidence>
<dbReference type="Gene3D" id="1.10.287.70">
    <property type="match status" value="1"/>
</dbReference>
<dbReference type="Gene3D" id="3.40.190.10">
    <property type="entry name" value="Periplasmic binding protein-like II"/>
    <property type="match status" value="2"/>
</dbReference>
<name>A0A498JD66_MALDO</name>
<dbReference type="SMART" id="SM00079">
    <property type="entry name" value="PBPe"/>
    <property type="match status" value="1"/>
</dbReference>
<dbReference type="InterPro" id="IPR015683">
    <property type="entry name" value="Ionotropic_Glu_rcpt"/>
</dbReference>
<feature type="domain" description="Ionotropic glutamate receptor C-terminal" evidence="17">
    <location>
        <begin position="549"/>
        <end position="898"/>
    </location>
</feature>
<dbReference type="FunFam" id="3.40.50.2300:FF:000169">
    <property type="entry name" value="Glutamate receptor"/>
    <property type="match status" value="1"/>
</dbReference>
<keyword evidence="11" id="KW-0325">Glycoprotein</keyword>
<dbReference type="Pfam" id="PF01094">
    <property type="entry name" value="ANF_receptor"/>
    <property type="match status" value="1"/>
</dbReference>
<evidence type="ECO:0000313" key="19">
    <source>
        <dbReference type="Proteomes" id="UP000290289"/>
    </source>
</evidence>
<dbReference type="FunFam" id="3.40.190.10:FF:000103">
    <property type="entry name" value="Glutamate receptor"/>
    <property type="match status" value="1"/>
</dbReference>
<dbReference type="FunFam" id="3.40.190.10:FF:000195">
    <property type="entry name" value="Glutamate receptor 2.7"/>
    <property type="match status" value="1"/>
</dbReference>
<dbReference type="FunFam" id="3.40.50.2300:FF:000310">
    <property type="entry name" value="Glutamate receptor"/>
    <property type="match status" value="1"/>
</dbReference>
<evidence type="ECO:0000256" key="6">
    <source>
        <dbReference type="ARBA" id="ARBA00022729"/>
    </source>
</evidence>
<dbReference type="Pfam" id="PF00060">
    <property type="entry name" value="Lig_chan"/>
    <property type="match status" value="1"/>
</dbReference>
<sequence length="1057" mass="118355">MAKKASCSSYLFALFLFSKTTFLAMAQNNKTTPVHVWVWVLTLMPYGAELHRNLNYKTMLVLHKRNFPLDVVVTASAVFFCFLFLLSWIFNVATVAAVENTTIQVNVGVVVDLDQPSQSGKMYLSCIKMAIEDFYASHAHFKTRLVLNTRDSKQTVVGAAAAALDLIKKVEVQAILGPVTSMQASFVVNLGDQAHVPILSFSATSPSLTSLQSSYFFRITQTDSHQVKAISAIVKNFGWRQVVPIYVDNTYGEGVIPFLIDALQEVDAHVPYRSVIPTSATDVQIEKELHKLMTMQTRVFIVHMLPKLCTKLFAKAKEVGMMREGYVWIMTNGVGNRLWSIPPVVLNSMQGVLGVETDVPSTEELKIFQKRWKRRFQQDNPAIINVDVDVFGFRAYDAAFALAFAVEEVGFNKNSDFRKRNNSDNTTDLDTFEVSQYGPKLSQALSNTSFKGIAGDFRLDDGQLQASTFRIVNVNGDGVRTIAFWTPENGMVKTLNSANTSILSISTSKCNLTSILSTSKCNLSPIIWPGDSFSVPKGWDIPTNDKKMRIGVHVKLGFSEFVKVTKNPSTNTTEVTGFSIDVFEAAVEVLPYALPYEFIPFENSDGTMAGTYNDLVYQVSLEKFDAVVGDTTIRANRSLYVDFTMPYTESGVVMVVPSRDTRSKNAWVFLKPLTWDLWLTTFCFFIFIGFVIWVLEHQINEDFRGPPSHQVGTSFWFSFSTMVFSHRERVVSNLARFLMIIWVFVVLVLTQSYTANLASLLTVEQLQPTFTNIKDILRKGENVGCMENSFVCELLMKQIGFHESKLKGMNSMEECDEALSKGSGKGGIAAVVDETPNMKLFIAKYCSKYTMIGPIFKTDGYGFVFPKRSPLVPDISQAVLSLTEGEKIMKIGSKWFSQESNCEDNSRIPRISSNTLGLESFWGLFLIAGAASILALIIFVASFFYKHRHVLEQPDSRTSSRWRRVRAMVEIFNEKDLNSHTFKSRQQEEGIAGVGEEVKASPNRNWPESPFSYANDTDKVFGFYEGQQTPSTTSHGSPELTITVQEMGTYTMDSITS</sequence>
<keyword evidence="5 15" id="KW-0812">Transmembrane</keyword>
<keyword evidence="6 16" id="KW-0732">Signal</keyword>
<dbReference type="InterPro" id="IPR001828">
    <property type="entry name" value="ANF_lig-bd_rcpt"/>
</dbReference>
<dbReference type="GO" id="GO:0016020">
    <property type="term" value="C:membrane"/>
    <property type="evidence" value="ECO:0007669"/>
    <property type="project" value="UniProtKB-SubCell"/>
</dbReference>
<dbReference type="Proteomes" id="UP000290289">
    <property type="component" value="Chromosome 8"/>
</dbReference>
<feature type="transmembrane region" description="Helical" evidence="15">
    <location>
        <begin position="921"/>
        <end position="945"/>
    </location>
</feature>
<keyword evidence="8" id="KW-0406">Ion transport</keyword>
<evidence type="ECO:0000256" key="10">
    <source>
        <dbReference type="ARBA" id="ARBA00023170"/>
    </source>
</evidence>
<gene>
    <name evidence="18" type="ORF">DVH24_020354</name>
</gene>
<evidence type="ECO:0000256" key="14">
    <source>
        <dbReference type="ARBA" id="ARBA00049638"/>
    </source>
</evidence>
<keyword evidence="7 15" id="KW-1133">Transmembrane helix</keyword>
<dbReference type="PANTHER" id="PTHR34836">
    <property type="entry name" value="OS06G0188250 PROTEIN"/>
    <property type="match status" value="1"/>
</dbReference>